<evidence type="ECO:0000256" key="8">
    <source>
        <dbReference type="SAM" id="MobiDB-lite"/>
    </source>
</evidence>
<comment type="similarity">
    <text evidence="2">Belongs to the WD repeat EDC4 family.</text>
</comment>
<feature type="domain" description="Enhancer of mRNA-decapping protein 4 C-terminal" evidence="10">
    <location>
        <begin position="840"/>
        <end position="959"/>
    </location>
</feature>
<comment type="caution">
    <text evidence="11">The sequence shown here is derived from an EMBL/GenBank/DDBJ whole genome shotgun (WGS) entry which is preliminary data.</text>
</comment>
<dbReference type="PROSITE" id="PS50294">
    <property type="entry name" value="WD_REPEATS_REGION"/>
    <property type="match status" value="1"/>
</dbReference>
<evidence type="ECO:0000313" key="11">
    <source>
        <dbReference type="EMBL" id="GMH58267.1"/>
    </source>
</evidence>
<proteinExistence type="inferred from homology"/>
<dbReference type="Gene3D" id="6.10.140.270">
    <property type="match status" value="1"/>
</dbReference>
<dbReference type="Pfam" id="PF21289">
    <property type="entry name" value="EDC4_C"/>
    <property type="match status" value="1"/>
</dbReference>
<feature type="region of interest" description="Disordered" evidence="8">
    <location>
        <begin position="622"/>
        <end position="644"/>
    </location>
</feature>
<feature type="region of interest" description="Disordered" evidence="8">
    <location>
        <begin position="552"/>
        <end position="589"/>
    </location>
</feature>
<dbReference type="AlphaFoldDB" id="A0A9W6ZVT2"/>
<comment type="subcellular location">
    <subcellularLocation>
        <location evidence="1">Cytoplasm</location>
        <location evidence="1">P-body</location>
    </subcellularLocation>
</comment>
<keyword evidence="4 7" id="KW-0853">WD repeat</keyword>
<dbReference type="OrthoDB" id="21128at2759"/>
<dbReference type="EMBL" id="BRXZ01000947">
    <property type="protein sequence ID" value="GMH58267.1"/>
    <property type="molecule type" value="Genomic_DNA"/>
</dbReference>
<evidence type="ECO:0000256" key="1">
    <source>
        <dbReference type="ARBA" id="ARBA00004201"/>
    </source>
</evidence>
<feature type="compositionally biased region" description="Low complexity" evidence="8">
    <location>
        <begin position="558"/>
        <end position="568"/>
    </location>
</feature>
<feature type="compositionally biased region" description="Low complexity" evidence="8">
    <location>
        <begin position="522"/>
        <end position="531"/>
    </location>
</feature>
<evidence type="ECO:0000256" key="6">
    <source>
        <dbReference type="ARBA" id="ARBA00023054"/>
    </source>
</evidence>
<dbReference type="InterPro" id="IPR036322">
    <property type="entry name" value="WD40_repeat_dom_sf"/>
</dbReference>
<evidence type="ECO:0000313" key="12">
    <source>
        <dbReference type="Proteomes" id="UP001165082"/>
    </source>
</evidence>
<dbReference type="GO" id="GO:0031087">
    <property type="term" value="P:deadenylation-independent decapping of nuclear-transcribed mRNA"/>
    <property type="evidence" value="ECO:0007669"/>
    <property type="project" value="InterPro"/>
</dbReference>
<sequence length="978" mass="104469">MSNSSIPGVAIPSGPVVSYTYSGKGVHNTAQPKAVPITHYKTECLRNNGDLITVNDRFIVYAIKSGLLRTLSRQSALRTLLRSHTEPVKDVCFFSRTSDVLGSVGGEGRVMVWRVYEGGQAAQADGAEQEIDYTKLLELDLTQLKDKPSRLRWHPFDPNKFMLVVGNRVVLVNSTQLYTQKHASESHACCTVKAPSPGDDSEESLQSLGLVMSGHTMAVNDVAFCPKASSAVSVSDDGTARVWGLQSTQGRNISCARVFQAGEGKVRKVGWLGDWMWTSEGGNDKISVWENPTAPATTATATTEGAKRSQIFTIEGVGEDPWLELITDDEGEFMAIGDTGKEWMGVAHFDAKKGAFNWVREFKLLDKVVSWTGMNVCLKTNPDNHDVGTVGEEKGWEWYIYGVQRKAIQLMKVRPGQCWMEEWGGEGEEEEEEEEVAVEAAPVVVPRVEEVKAEVEVAVPAAAAPAPVSAPSAAASPSVFDNWLGGLGLDTAALPVPPVPTPPPPEPVLEPESTPLPPPPATETSEAAAATTGSLLSPTALLAKIGAPMPTFDSDRIPAAPEPAAAKKPPAKASPPKIAAAQPEDGVAKAVSGGNAKVVAGPPGLQGNGRTSPILIKNNNARAQAQAQAQAPAPAKESSSTTVTTVTSSAVSTAKLDGSVVKDIVEQVTKALQTSLKSEMQKVGKAVTRSVKEDGEKTRDKTVAGLGDHVKEGIVEVMEKMIVPSVNAGMSEMFVQVNKTMSQGLAKMKVDGEKVQKQMDDVIREQGKIVKEVRKENEGLKKTIGALTNSIMKLTEAVEELKSIGIANANAAASSGSAAEGAGSKAMEEENKTEIERARVKGLMEEEKYDQAFMTALQASKLDLSLYTCSLVDVATIFHGEDGNCKVSQTVLLCLLQQIGSSLIEGGKETFGLEVEWITECSLTIEAEDPNIKSHLPQVKAQLLRHIKQAMVDAQARNMVVEKRRLQGLVGVVTAIGM</sequence>
<keyword evidence="3" id="KW-0963">Cytoplasm</keyword>
<dbReference type="InterPro" id="IPR045152">
    <property type="entry name" value="EDC4-like"/>
</dbReference>
<evidence type="ECO:0000256" key="4">
    <source>
        <dbReference type="ARBA" id="ARBA00022574"/>
    </source>
</evidence>
<feature type="compositionally biased region" description="Low complexity" evidence="8">
    <location>
        <begin position="574"/>
        <end position="583"/>
    </location>
</feature>
<reference evidence="11" key="1">
    <citation type="submission" date="2022-07" db="EMBL/GenBank/DDBJ databases">
        <title>Genome analysis of Parmales, a sister group of diatoms, reveals the evolutionary specialization of diatoms from phago-mixotrophs to photoautotrophs.</title>
        <authorList>
            <person name="Ban H."/>
            <person name="Sato S."/>
            <person name="Yoshikawa S."/>
            <person name="Kazumasa Y."/>
            <person name="Nakamura Y."/>
            <person name="Ichinomiya M."/>
            <person name="Saitoh K."/>
            <person name="Sato N."/>
            <person name="Blanc-Mathieu R."/>
            <person name="Endo H."/>
            <person name="Kuwata A."/>
            <person name="Ogata H."/>
        </authorList>
    </citation>
    <scope>NUCLEOTIDE SEQUENCE</scope>
</reference>
<feature type="region of interest" description="Disordered" evidence="8">
    <location>
        <begin position="494"/>
        <end position="531"/>
    </location>
</feature>
<dbReference type="Pfam" id="PF16529">
    <property type="entry name" value="Ge1_WD40"/>
    <property type="match status" value="1"/>
</dbReference>
<dbReference type="InterPro" id="IPR015943">
    <property type="entry name" value="WD40/YVTN_repeat-like_dom_sf"/>
</dbReference>
<dbReference type="InterPro" id="IPR049404">
    <property type="entry name" value="EDC4_C"/>
</dbReference>
<dbReference type="Proteomes" id="UP001165082">
    <property type="component" value="Unassembled WGS sequence"/>
</dbReference>
<dbReference type="Gene3D" id="1.10.220.100">
    <property type="entry name" value="conserved c-terminal region of ge- 1"/>
    <property type="match status" value="1"/>
</dbReference>
<dbReference type="PANTHER" id="PTHR15598:SF5">
    <property type="entry name" value="ENHANCER OF MRNA-DECAPPING PROTEIN 4"/>
    <property type="match status" value="1"/>
</dbReference>
<evidence type="ECO:0008006" key="13">
    <source>
        <dbReference type="Google" id="ProtNLM"/>
    </source>
</evidence>
<keyword evidence="12" id="KW-1185">Reference proteome</keyword>
<dbReference type="SUPFAM" id="SSF50978">
    <property type="entry name" value="WD40 repeat-like"/>
    <property type="match status" value="1"/>
</dbReference>
<name>A0A9W6ZVT2_9STRA</name>
<protein>
    <recommendedName>
        <fullName evidence="13">Enhancer of mRNA-decapping protein 4 WD40 repeat region domain-containing protein</fullName>
    </recommendedName>
</protein>
<evidence type="ECO:0000256" key="2">
    <source>
        <dbReference type="ARBA" id="ARBA00009639"/>
    </source>
</evidence>
<dbReference type="Gene3D" id="2.130.10.10">
    <property type="entry name" value="YVTN repeat-like/Quinoprotein amine dehydrogenase"/>
    <property type="match status" value="2"/>
</dbReference>
<feature type="repeat" description="WD" evidence="7">
    <location>
        <begin position="212"/>
        <end position="253"/>
    </location>
</feature>
<feature type="compositionally biased region" description="Low complexity" evidence="8">
    <location>
        <begin position="623"/>
        <end position="644"/>
    </location>
</feature>
<keyword evidence="5" id="KW-0677">Repeat</keyword>
<dbReference type="PROSITE" id="PS50082">
    <property type="entry name" value="WD_REPEATS_2"/>
    <property type="match status" value="1"/>
</dbReference>
<dbReference type="SMART" id="SM00320">
    <property type="entry name" value="WD40"/>
    <property type="match status" value="3"/>
</dbReference>
<evidence type="ECO:0000256" key="5">
    <source>
        <dbReference type="ARBA" id="ARBA00022737"/>
    </source>
</evidence>
<organism evidence="11 12">
    <name type="scientific">Triparma retinervis</name>
    <dbReference type="NCBI Taxonomy" id="2557542"/>
    <lineage>
        <taxon>Eukaryota</taxon>
        <taxon>Sar</taxon>
        <taxon>Stramenopiles</taxon>
        <taxon>Ochrophyta</taxon>
        <taxon>Bolidophyceae</taxon>
        <taxon>Parmales</taxon>
        <taxon>Triparmaceae</taxon>
        <taxon>Triparma</taxon>
    </lineage>
</organism>
<dbReference type="InterPro" id="IPR001680">
    <property type="entry name" value="WD40_rpt"/>
</dbReference>
<evidence type="ECO:0000259" key="9">
    <source>
        <dbReference type="Pfam" id="PF16529"/>
    </source>
</evidence>
<dbReference type="InterPro" id="IPR044938">
    <property type="entry name" value="EDC4_C_sf"/>
</dbReference>
<evidence type="ECO:0000256" key="7">
    <source>
        <dbReference type="PROSITE-ProRule" id="PRU00221"/>
    </source>
</evidence>
<dbReference type="InterPro" id="IPR032401">
    <property type="entry name" value="EDC4_WD40"/>
</dbReference>
<feature type="domain" description="Enhancer of mRNA-decapping protein 4 WD40 repeat region" evidence="9">
    <location>
        <begin position="33"/>
        <end position="265"/>
    </location>
</feature>
<evidence type="ECO:0000259" key="10">
    <source>
        <dbReference type="Pfam" id="PF21289"/>
    </source>
</evidence>
<dbReference type="PANTHER" id="PTHR15598">
    <property type="entry name" value="ENHANCER OF MRNA-DECAPPING PROTEIN 4"/>
    <property type="match status" value="1"/>
</dbReference>
<gene>
    <name evidence="11" type="ORF">TrRE_jg3766</name>
</gene>
<feature type="compositionally biased region" description="Pro residues" evidence="8">
    <location>
        <begin position="495"/>
        <end position="521"/>
    </location>
</feature>
<evidence type="ECO:0000256" key="3">
    <source>
        <dbReference type="ARBA" id="ARBA00022490"/>
    </source>
</evidence>
<keyword evidence="6" id="KW-0175">Coiled coil</keyword>
<dbReference type="GO" id="GO:0000932">
    <property type="term" value="C:P-body"/>
    <property type="evidence" value="ECO:0007669"/>
    <property type="project" value="UniProtKB-SubCell"/>
</dbReference>
<accession>A0A9W6ZVT2</accession>